<evidence type="ECO:0000313" key="3">
    <source>
        <dbReference type="EMBL" id="MDT0448347.1"/>
    </source>
</evidence>
<dbReference type="EMBL" id="JAVRFI010000002">
    <property type="protein sequence ID" value="MDT0448347.1"/>
    <property type="molecule type" value="Genomic_DNA"/>
</dbReference>
<keyword evidence="4" id="KW-1185">Reference proteome</keyword>
<sequence>MRGQRPVAAGPPASSGELSCVAYRQAARADADLGALGASGPGLTSRRPDPFPTGNGRPRPHCCGVRRQPPGATNNWRPRTGSCAKPSLWRSGNDAPPTCQDIQATRRRGNLPPSSGRADASVEDTIHHTSHQVRRSPVARAQDNVRKRHLICDHRSLVLLVMVTDAGAQDSLVARELLFRLALLRPEISIVWADSAYAKNQLAPWAEWGQ</sequence>
<comment type="caution">
    <text evidence="3">The sequence shown here is derived from an EMBL/GenBank/DDBJ whole genome shotgun (WGS) entry which is preliminary data.</text>
</comment>
<dbReference type="InterPro" id="IPR002559">
    <property type="entry name" value="Transposase_11"/>
</dbReference>
<accession>A0ABU2SH89</accession>
<dbReference type="RefSeq" id="WP_311608504.1">
    <property type="nucleotide sequence ID" value="NZ_JAVRFI010000002.1"/>
</dbReference>
<feature type="domain" description="Transposase IS4-like" evidence="2">
    <location>
        <begin position="136"/>
        <end position="207"/>
    </location>
</feature>
<protein>
    <submittedName>
        <fullName evidence="3">Transposase</fullName>
    </submittedName>
</protein>
<evidence type="ECO:0000313" key="4">
    <source>
        <dbReference type="Proteomes" id="UP001180531"/>
    </source>
</evidence>
<name>A0ABU2SH89_9ACTN</name>
<reference evidence="3" key="1">
    <citation type="submission" date="2024-05" db="EMBL/GenBank/DDBJ databases">
        <title>30 novel species of actinomycetes from the DSMZ collection.</title>
        <authorList>
            <person name="Nouioui I."/>
        </authorList>
    </citation>
    <scope>NUCLEOTIDE SEQUENCE</scope>
    <source>
        <strain evidence="3">DSM 40473</strain>
    </source>
</reference>
<evidence type="ECO:0000256" key="1">
    <source>
        <dbReference type="SAM" id="MobiDB-lite"/>
    </source>
</evidence>
<proteinExistence type="predicted"/>
<gene>
    <name evidence="3" type="ORF">RM609_04495</name>
</gene>
<evidence type="ECO:0000259" key="2">
    <source>
        <dbReference type="Pfam" id="PF01609"/>
    </source>
</evidence>
<dbReference type="Proteomes" id="UP001180531">
    <property type="component" value="Unassembled WGS sequence"/>
</dbReference>
<dbReference type="Pfam" id="PF01609">
    <property type="entry name" value="DDE_Tnp_1"/>
    <property type="match status" value="1"/>
</dbReference>
<organism evidence="3 4">
    <name type="scientific">Streptomyces hesseae</name>
    <dbReference type="NCBI Taxonomy" id="3075519"/>
    <lineage>
        <taxon>Bacteria</taxon>
        <taxon>Bacillati</taxon>
        <taxon>Actinomycetota</taxon>
        <taxon>Actinomycetes</taxon>
        <taxon>Kitasatosporales</taxon>
        <taxon>Streptomycetaceae</taxon>
        <taxon>Streptomyces</taxon>
    </lineage>
</organism>
<feature type="region of interest" description="Disordered" evidence="1">
    <location>
        <begin position="34"/>
        <end position="120"/>
    </location>
</feature>